<dbReference type="AlphaFoldDB" id="U7USQ0"/>
<dbReference type="PANTHER" id="PTHR21708:SF26">
    <property type="entry name" value="2-DEHYDROPANTOATE 2-REDUCTASE"/>
    <property type="match status" value="1"/>
</dbReference>
<protein>
    <recommendedName>
        <fullName evidence="4">2-dehydropantoate 2-reductase</fullName>
        <ecNumber evidence="4">1.1.1.169</ecNumber>
    </recommendedName>
    <alternativeName>
        <fullName evidence="4">Ketopantoate reductase</fullName>
    </alternativeName>
</protein>
<dbReference type="PATRIC" id="fig|1111454.3.peg.216"/>
<sequence length="304" mass="33904">MKCMVSGIGGVGGYIAAVLCSHRQDVTLIARGKRWESLAKKGLVVHSRRMGEHIFHPFVTATPAAAGRQDVIFICVKNYSLSEALAALQPCIAEQTIIVPVLNGIDHYDVTKKQTPQGRVLDSLIYITTAYDTDYSIRQTSDYAKLCIGKGDSDALETVRRLLDETGVFDCQIPDDMDAEAWHKYIINCAYNVITAYYDATTGDLLQHPQWLKEFHDLLEETHRVGVAAGIRLSPSLPDEIYRFMTDKRNAAATSSMARDFKAKRANELETFSGHVLKKAAELHLTLPVTTRFYAELKKRSASF</sequence>
<dbReference type="InterPro" id="IPR013332">
    <property type="entry name" value="KPR_N"/>
</dbReference>
<dbReference type="InterPro" id="IPR051402">
    <property type="entry name" value="KPR-Related"/>
</dbReference>
<reference evidence="7 8" key="1">
    <citation type="submission" date="2013-09" db="EMBL/GenBank/DDBJ databases">
        <authorList>
            <person name="Durkin A.S."/>
            <person name="Haft D.R."/>
            <person name="McCorrison J."/>
            <person name="Torralba M."/>
            <person name="Gillis M."/>
            <person name="Haft D.H."/>
            <person name="Methe B."/>
            <person name="Sutton G."/>
            <person name="Nelson K.E."/>
        </authorList>
    </citation>
    <scope>NUCLEOTIDE SEQUENCE [LARGE SCALE GENOMIC DNA]</scope>
    <source>
        <strain evidence="7 8">BV3C16-1</strain>
    </source>
</reference>
<dbReference type="Gene3D" id="3.40.50.720">
    <property type="entry name" value="NAD(P)-binding Rossmann-like Domain"/>
    <property type="match status" value="1"/>
</dbReference>
<evidence type="ECO:0000256" key="2">
    <source>
        <dbReference type="ARBA" id="ARBA00022857"/>
    </source>
</evidence>
<keyword evidence="3 4" id="KW-0560">Oxidoreductase</keyword>
<dbReference type="Pfam" id="PF02558">
    <property type="entry name" value="ApbA"/>
    <property type="match status" value="1"/>
</dbReference>
<keyword evidence="2 4" id="KW-0521">NADP</keyword>
<dbReference type="InterPro" id="IPR003710">
    <property type="entry name" value="ApbA"/>
</dbReference>
<comment type="pathway">
    <text evidence="4">Cofactor biosynthesis; (R)-pantothenate biosynthesis; (R)-pantoate from 3-methyl-2-oxobutanoate: step 2/2.</text>
</comment>
<evidence type="ECO:0000256" key="3">
    <source>
        <dbReference type="ARBA" id="ARBA00023002"/>
    </source>
</evidence>
<evidence type="ECO:0000256" key="1">
    <source>
        <dbReference type="ARBA" id="ARBA00007870"/>
    </source>
</evidence>
<evidence type="ECO:0000313" key="8">
    <source>
        <dbReference type="Proteomes" id="UP000017090"/>
    </source>
</evidence>
<dbReference type="Pfam" id="PF08546">
    <property type="entry name" value="ApbA_C"/>
    <property type="match status" value="1"/>
</dbReference>
<comment type="similarity">
    <text evidence="1 4">Belongs to the ketopantoate reductase family.</text>
</comment>
<dbReference type="SUPFAM" id="SSF51735">
    <property type="entry name" value="NAD(P)-binding Rossmann-fold domains"/>
    <property type="match status" value="1"/>
</dbReference>
<gene>
    <name evidence="7" type="ORF">HMPREF1250_0551</name>
</gene>
<dbReference type="STRING" id="1111454.HMPREF1250_0551"/>
<dbReference type="PANTHER" id="PTHR21708">
    <property type="entry name" value="PROBABLE 2-DEHYDROPANTOATE 2-REDUCTASE"/>
    <property type="match status" value="1"/>
</dbReference>
<dbReference type="Proteomes" id="UP000017090">
    <property type="component" value="Unassembled WGS sequence"/>
</dbReference>
<evidence type="ECO:0000259" key="6">
    <source>
        <dbReference type="Pfam" id="PF08546"/>
    </source>
</evidence>
<dbReference type="RefSeq" id="WP_023052764.1">
    <property type="nucleotide sequence ID" value="NZ_AWXA01000006.1"/>
</dbReference>
<accession>U7USQ0</accession>
<dbReference type="InterPro" id="IPR013328">
    <property type="entry name" value="6PGD_dom2"/>
</dbReference>
<evidence type="ECO:0000259" key="5">
    <source>
        <dbReference type="Pfam" id="PF02558"/>
    </source>
</evidence>
<dbReference type="InterPro" id="IPR013752">
    <property type="entry name" value="KPA_reductase"/>
</dbReference>
<evidence type="ECO:0000313" key="7">
    <source>
        <dbReference type="EMBL" id="ERT62306.1"/>
    </source>
</evidence>
<dbReference type="InterPro" id="IPR008927">
    <property type="entry name" value="6-PGluconate_DH-like_C_sf"/>
</dbReference>
<dbReference type="SUPFAM" id="SSF48179">
    <property type="entry name" value="6-phosphogluconate dehydrogenase C-terminal domain-like"/>
    <property type="match status" value="1"/>
</dbReference>
<dbReference type="EC" id="1.1.1.169" evidence="4"/>
<dbReference type="NCBIfam" id="TIGR00745">
    <property type="entry name" value="apbA_panE"/>
    <property type="match status" value="1"/>
</dbReference>
<dbReference type="GO" id="GO:0005737">
    <property type="term" value="C:cytoplasm"/>
    <property type="evidence" value="ECO:0007669"/>
    <property type="project" value="TreeGrafter"/>
</dbReference>
<evidence type="ECO:0000256" key="4">
    <source>
        <dbReference type="RuleBase" id="RU362068"/>
    </source>
</evidence>
<dbReference type="GO" id="GO:0008677">
    <property type="term" value="F:2-dehydropantoate 2-reductase activity"/>
    <property type="evidence" value="ECO:0007669"/>
    <property type="project" value="UniProtKB-EC"/>
</dbReference>
<name>U7USQ0_9FIRM</name>
<dbReference type="InterPro" id="IPR036291">
    <property type="entry name" value="NAD(P)-bd_dom_sf"/>
</dbReference>
<dbReference type="UniPathway" id="UPA00028">
    <property type="reaction ID" value="UER00004"/>
</dbReference>
<feature type="domain" description="Ketopantoate reductase C-terminal" evidence="6">
    <location>
        <begin position="176"/>
        <end position="299"/>
    </location>
</feature>
<feature type="domain" description="Ketopantoate reductase N-terminal" evidence="5">
    <location>
        <begin position="5"/>
        <end position="151"/>
    </location>
</feature>
<dbReference type="Gene3D" id="1.10.1040.10">
    <property type="entry name" value="N-(1-d-carboxylethyl)-l-norvaline Dehydrogenase, domain 2"/>
    <property type="match status" value="1"/>
</dbReference>
<dbReference type="GO" id="GO:0015940">
    <property type="term" value="P:pantothenate biosynthetic process"/>
    <property type="evidence" value="ECO:0007669"/>
    <property type="project" value="UniProtKB-UniPathway"/>
</dbReference>
<dbReference type="eggNOG" id="COG1893">
    <property type="taxonomic scope" value="Bacteria"/>
</dbReference>
<organism evidence="7 8">
    <name type="scientific">Megasphaera vaginalis</name>
    <name type="common">ex Srinivasan et al. 2021</name>
    <dbReference type="NCBI Taxonomy" id="1111454"/>
    <lineage>
        <taxon>Bacteria</taxon>
        <taxon>Bacillati</taxon>
        <taxon>Bacillota</taxon>
        <taxon>Negativicutes</taxon>
        <taxon>Veillonellales</taxon>
        <taxon>Veillonellaceae</taxon>
        <taxon>Megasphaera</taxon>
    </lineage>
</organism>
<keyword evidence="8" id="KW-1185">Reference proteome</keyword>
<proteinExistence type="inferred from homology"/>
<dbReference type="EMBL" id="AWXA01000006">
    <property type="protein sequence ID" value="ERT62306.1"/>
    <property type="molecule type" value="Genomic_DNA"/>
</dbReference>
<comment type="catalytic activity">
    <reaction evidence="4">
        <text>(R)-pantoate + NADP(+) = 2-dehydropantoate + NADPH + H(+)</text>
        <dbReference type="Rhea" id="RHEA:16233"/>
        <dbReference type="ChEBI" id="CHEBI:11561"/>
        <dbReference type="ChEBI" id="CHEBI:15378"/>
        <dbReference type="ChEBI" id="CHEBI:15980"/>
        <dbReference type="ChEBI" id="CHEBI:57783"/>
        <dbReference type="ChEBI" id="CHEBI:58349"/>
        <dbReference type="EC" id="1.1.1.169"/>
    </reaction>
</comment>
<keyword evidence="4" id="KW-0566">Pantothenate biosynthesis</keyword>
<comment type="function">
    <text evidence="4">Catalyzes the NADPH-dependent reduction of ketopantoate into pantoic acid.</text>
</comment>
<comment type="caution">
    <text evidence="7">The sequence shown here is derived from an EMBL/GenBank/DDBJ whole genome shotgun (WGS) entry which is preliminary data.</text>
</comment>